<comment type="caution">
    <text evidence="1">The sequence shown here is derived from an EMBL/GenBank/DDBJ whole genome shotgun (WGS) entry which is preliminary data.</text>
</comment>
<gene>
    <name evidence="1" type="ORF">GPUN_1703</name>
</gene>
<dbReference type="AlphaFoldDB" id="H5TBZ2"/>
<organism evidence="1 2">
    <name type="scientific">Glaciecola punicea ACAM 611</name>
    <dbReference type="NCBI Taxonomy" id="1121923"/>
    <lineage>
        <taxon>Bacteria</taxon>
        <taxon>Pseudomonadati</taxon>
        <taxon>Pseudomonadota</taxon>
        <taxon>Gammaproteobacteria</taxon>
        <taxon>Alteromonadales</taxon>
        <taxon>Alteromonadaceae</taxon>
        <taxon>Glaciecola</taxon>
    </lineage>
</organism>
<protein>
    <submittedName>
        <fullName evidence="1">Uncharacterized protein</fullName>
    </submittedName>
</protein>
<dbReference type="Proteomes" id="UP000053586">
    <property type="component" value="Unassembled WGS sequence"/>
</dbReference>
<evidence type="ECO:0000313" key="1">
    <source>
        <dbReference type="EMBL" id="GAB55819.1"/>
    </source>
</evidence>
<accession>H5TBZ2</accession>
<evidence type="ECO:0000313" key="2">
    <source>
        <dbReference type="Proteomes" id="UP000053586"/>
    </source>
</evidence>
<reference evidence="1 2" key="1">
    <citation type="journal article" date="2012" name="J. Bacteriol.">
        <title>Genome sequence of proteorhodopsin-containing sea ice bacterium Glaciecola punicea ACAM 611T.</title>
        <authorList>
            <person name="Qin Q.-L."/>
            <person name="Xie B.-B."/>
            <person name="Shu Y.-L."/>
            <person name="Rong J.-C."/>
            <person name="Zhao D.-L."/>
            <person name="Zhang X.-Y."/>
            <person name="Chen X.-L."/>
            <person name="Zhou B.-C."/>
            <person name="Zhanga Y.-Z."/>
        </authorList>
    </citation>
    <scope>NUCLEOTIDE SEQUENCE [LARGE SCALE GENOMIC DNA]</scope>
    <source>
        <strain evidence="1 2">ACAM 611</strain>
    </source>
</reference>
<dbReference type="EMBL" id="BAET01000016">
    <property type="protein sequence ID" value="GAB55819.1"/>
    <property type="molecule type" value="Genomic_DNA"/>
</dbReference>
<proteinExistence type="predicted"/>
<sequence length="38" mass="4671">MDKVSFCEKYNYTHYSLPTLRMNFLIFYPKQSAQLTYE</sequence>
<name>H5TBZ2_9ALTE</name>
<reference evidence="1 2" key="2">
    <citation type="journal article" date="2017" name="Antonie Van Leeuwenhoek">
        <title>Rhizobium rhizosphaerae sp. nov., a novel species isolated from rice rhizosphere.</title>
        <authorList>
            <person name="Zhao J.J."/>
            <person name="Zhang J."/>
            <person name="Zhang R.J."/>
            <person name="Zhang C.W."/>
            <person name="Yin H.Q."/>
            <person name="Zhang X.X."/>
        </authorList>
    </citation>
    <scope>NUCLEOTIDE SEQUENCE [LARGE SCALE GENOMIC DNA]</scope>
    <source>
        <strain evidence="1 2">ACAM 611</strain>
    </source>
</reference>
<keyword evidence="2" id="KW-1185">Reference proteome</keyword>